<dbReference type="InterPro" id="IPR036812">
    <property type="entry name" value="NAD(P)_OxRdtase_dom_sf"/>
</dbReference>
<dbReference type="Pfam" id="PF00248">
    <property type="entry name" value="Aldo_ket_red"/>
    <property type="match status" value="1"/>
</dbReference>
<accession>A0A2R5L7Y6</accession>
<organism evidence="8">
    <name type="scientific">Ornithodoros turicata</name>
    <dbReference type="NCBI Taxonomy" id="34597"/>
    <lineage>
        <taxon>Eukaryota</taxon>
        <taxon>Metazoa</taxon>
        <taxon>Ecdysozoa</taxon>
        <taxon>Arthropoda</taxon>
        <taxon>Chelicerata</taxon>
        <taxon>Arachnida</taxon>
        <taxon>Acari</taxon>
        <taxon>Parasitiformes</taxon>
        <taxon>Ixodida</taxon>
        <taxon>Ixodoidea</taxon>
        <taxon>Argasidae</taxon>
        <taxon>Ornithodorinae</taxon>
        <taxon>Ornithodoros</taxon>
    </lineage>
</organism>
<evidence type="ECO:0000313" key="8">
    <source>
        <dbReference type="EMBL" id="MBY05616.1"/>
    </source>
</evidence>
<dbReference type="CDD" id="cd19136">
    <property type="entry name" value="AKR_DrGR-like"/>
    <property type="match status" value="1"/>
</dbReference>
<keyword evidence="3" id="KW-0560">Oxidoreductase</keyword>
<protein>
    <submittedName>
        <fullName evidence="8">Putative aldose reductase</fullName>
    </submittedName>
</protein>
<evidence type="ECO:0000256" key="4">
    <source>
        <dbReference type="PIRSR" id="PIRSR000097-1"/>
    </source>
</evidence>
<name>A0A2R5L7Y6_9ACAR</name>
<evidence type="ECO:0000256" key="1">
    <source>
        <dbReference type="ARBA" id="ARBA00007905"/>
    </source>
</evidence>
<keyword evidence="2" id="KW-0521">NADP</keyword>
<dbReference type="PIRSF" id="PIRSF000097">
    <property type="entry name" value="AKR"/>
    <property type="match status" value="1"/>
</dbReference>
<dbReference type="Gene3D" id="3.20.20.100">
    <property type="entry name" value="NADP-dependent oxidoreductase domain"/>
    <property type="match status" value="1"/>
</dbReference>
<dbReference type="PANTHER" id="PTHR43827:SF3">
    <property type="entry name" value="NADP-DEPENDENT OXIDOREDUCTASE DOMAIN-CONTAINING PROTEIN"/>
    <property type="match status" value="1"/>
</dbReference>
<evidence type="ECO:0000256" key="3">
    <source>
        <dbReference type="ARBA" id="ARBA00023002"/>
    </source>
</evidence>
<feature type="site" description="Lowers pKa of active site Tyr" evidence="6">
    <location>
        <position position="81"/>
    </location>
</feature>
<evidence type="ECO:0000256" key="2">
    <source>
        <dbReference type="ARBA" id="ARBA00022857"/>
    </source>
</evidence>
<dbReference type="InterPro" id="IPR023210">
    <property type="entry name" value="NADP_OxRdtase_dom"/>
</dbReference>
<dbReference type="PRINTS" id="PR00069">
    <property type="entry name" value="ALDKETRDTASE"/>
</dbReference>
<dbReference type="SUPFAM" id="SSF51430">
    <property type="entry name" value="NAD(P)-linked oxidoreductase"/>
    <property type="match status" value="1"/>
</dbReference>
<evidence type="ECO:0000256" key="5">
    <source>
        <dbReference type="PIRSR" id="PIRSR000097-2"/>
    </source>
</evidence>
<sequence length="292" mass="32401">MSLSACSRLLLNNGVSLPIIGLGTYRIQCNALQHLLKTATQCGYRLIDTAPGYKNEEVLKQFLSELPQFGLQRSEIFISSKLSPADHGTGKCRTAATDILKRLGIEKLDLLLIHWPGARGLKLSDPKHAELRRESWLELEQMYKEGKFASIGVSNYTVKHLKELLTYCSVKPTVNQVEFHPHLVQEELLNFCKDNGIVLQAYSSLGAADGVSAILNEPVLIDIAKQHNKTVAQVTLRWALQLGVGIIPKSSNAKRIKENAQVFDFELSAEQVSAISKLNKGKHYCWDPSGIP</sequence>
<dbReference type="InterPro" id="IPR018170">
    <property type="entry name" value="Aldo/ket_reductase_CS"/>
</dbReference>
<proteinExistence type="inferred from homology"/>
<dbReference type="PANTHER" id="PTHR43827">
    <property type="entry name" value="2,5-DIKETO-D-GLUCONIC ACID REDUCTASE"/>
    <property type="match status" value="1"/>
</dbReference>
<feature type="active site" description="Proton donor" evidence="4">
    <location>
        <position position="53"/>
    </location>
</feature>
<comment type="similarity">
    <text evidence="1">Belongs to the aldo/keto reductase family.</text>
</comment>
<dbReference type="GO" id="GO:0016616">
    <property type="term" value="F:oxidoreductase activity, acting on the CH-OH group of donors, NAD or NADP as acceptor"/>
    <property type="evidence" value="ECO:0007669"/>
    <property type="project" value="UniProtKB-ARBA"/>
</dbReference>
<evidence type="ECO:0000256" key="6">
    <source>
        <dbReference type="PIRSR" id="PIRSR000097-3"/>
    </source>
</evidence>
<dbReference type="AlphaFoldDB" id="A0A2R5L7Y6"/>
<dbReference type="FunFam" id="3.20.20.100:FF:000002">
    <property type="entry name" value="2,5-diketo-D-gluconic acid reductase A"/>
    <property type="match status" value="1"/>
</dbReference>
<dbReference type="EMBL" id="GGLE01001490">
    <property type="protein sequence ID" value="MBY05616.1"/>
    <property type="molecule type" value="Transcribed_RNA"/>
</dbReference>
<evidence type="ECO:0000259" key="7">
    <source>
        <dbReference type="Pfam" id="PF00248"/>
    </source>
</evidence>
<dbReference type="PROSITE" id="PS00063">
    <property type="entry name" value="ALDOKETO_REDUCTASE_3"/>
    <property type="match status" value="1"/>
</dbReference>
<feature type="binding site" evidence="5">
    <location>
        <position position="114"/>
    </location>
    <ligand>
        <name>substrate</name>
    </ligand>
</feature>
<dbReference type="InterPro" id="IPR020471">
    <property type="entry name" value="AKR"/>
</dbReference>
<feature type="domain" description="NADP-dependent oxidoreductase" evidence="7">
    <location>
        <begin position="21"/>
        <end position="279"/>
    </location>
</feature>
<reference evidence="8" key="1">
    <citation type="submission" date="2018-03" db="EMBL/GenBank/DDBJ databases">
        <title>The relapsing fever spirochete Borrelia turicatae persists in the highly oxidative environment of its soft-bodied tick vector.</title>
        <authorList>
            <person name="Bourret T.J."/>
            <person name="Boyle W.K."/>
            <person name="Valenzuela J.G."/>
            <person name="Oliveira F."/>
            <person name="Lopez J.E."/>
        </authorList>
    </citation>
    <scope>NUCLEOTIDE SEQUENCE</scope>
    <source>
        <strain evidence="8">Kansas strain/isolate</strain>
        <tissue evidence="8">Salivary glands</tissue>
    </source>
</reference>